<sequence>MAGWPQRLGSYELVQLVGRGSFAEVYLGRHVHLGTIAAVNLIKVSVERWEDFEQFKQETQLIAEQRHPHIVRLLEFGFEGRRPLLVLDYAPGGRYASGIRGGRGWS</sequence>
<dbReference type="GO" id="GO:0004674">
    <property type="term" value="F:protein serine/threonine kinase activity"/>
    <property type="evidence" value="ECO:0007669"/>
    <property type="project" value="UniProtKB-KW"/>
</dbReference>
<comment type="catalytic activity">
    <reaction evidence="8">
        <text>L-seryl-[protein] + ATP = O-phospho-L-seryl-[protein] + ADP + H(+)</text>
        <dbReference type="Rhea" id="RHEA:17989"/>
        <dbReference type="Rhea" id="RHEA-COMP:9863"/>
        <dbReference type="Rhea" id="RHEA-COMP:11604"/>
        <dbReference type="ChEBI" id="CHEBI:15378"/>
        <dbReference type="ChEBI" id="CHEBI:29999"/>
        <dbReference type="ChEBI" id="CHEBI:30616"/>
        <dbReference type="ChEBI" id="CHEBI:83421"/>
        <dbReference type="ChEBI" id="CHEBI:456216"/>
        <dbReference type="EC" id="2.7.11.1"/>
    </reaction>
</comment>
<proteinExistence type="predicted"/>
<evidence type="ECO:0000313" key="10">
    <source>
        <dbReference type="EMBL" id="RAQ94223.1"/>
    </source>
</evidence>
<dbReference type="PANTHER" id="PTHR43895:SF32">
    <property type="entry name" value="SERINE_THREONINE-PROTEIN KINASE CHK1"/>
    <property type="match status" value="1"/>
</dbReference>
<feature type="domain" description="Protein kinase" evidence="9">
    <location>
        <begin position="11"/>
        <end position="106"/>
    </location>
</feature>
<organism evidence="10 11">
    <name type="scientific">Thermogemmatispora tikiterensis</name>
    <dbReference type="NCBI Taxonomy" id="1825093"/>
    <lineage>
        <taxon>Bacteria</taxon>
        <taxon>Bacillati</taxon>
        <taxon>Chloroflexota</taxon>
        <taxon>Ktedonobacteria</taxon>
        <taxon>Thermogemmatisporales</taxon>
        <taxon>Thermogemmatisporaceae</taxon>
        <taxon>Thermogemmatispora</taxon>
    </lineage>
</organism>
<evidence type="ECO:0000256" key="2">
    <source>
        <dbReference type="ARBA" id="ARBA00022527"/>
    </source>
</evidence>
<gene>
    <name evidence="10" type="ORF">A4R35_01685</name>
</gene>
<dbReference type="EC" id="2.7.11.1" evidence="1"/>
<name>A0A328VFB1_9CHLR</name>
<accession>A0A328VFB1</accession>
<comment type="catalytic activity">
    <reaction evidence="7">
        <text>L-threonyl-[protein] + ATP = O-phospho-L-threonyl-[protein] + ADP + H(+)</text>
        <dbReference type="Rhea" id="RHEA:46608"/>
        <dbReference type="Rhea" id="RHEA-COMP:11060"/>
        <dbReference type="Rhea" id="RHEA-COMP:11605"/>
        <dbReference type="ChEBI" id="CHEBI:15378"/>
        <dbReference type="ChEBI" id="CHEBI:30013"/>
        <dbReference type="ChEBI" id="CHEBI:30616"/>
        <dbReference type="ChEBI" id="CHEBI:61977"/>
        <dbReference type="ChEBI" id="CHEBI:456216"/>
        <dbReference type="EC" id="2.7.11.1"/>
    </reaction>
</comment>
<evidence type="ECO:0000259" key="9">
    <source>
        <dbReference type="PROSITE" id="PS50011"/>
    </source>
</evidence>
<keyword evidence="11" id="KW-1185">Reference proteome</keyword>
<evidence type="ECO:0000256" key="3">
    <source>
        <dbReference type="ARBA" id="ARBA00022679"/>
    </source>
</evidence>
<keyword evidence="2" id="KW-0723">Serine/threonine-protein kinase</keyword>
<dbReference type="PROSITE" id="PS50011">
    <property type="entry name" value="PROTEIN_KINASE_DOM"/>
    <property type="match status" value="1"/>
</dbReference>
<dbReference type="SUPFAM" id="SSF56112">
    <property type="entry name" value="Protein kinase-like (PK-like)"/>
    <property type="match status" value="1"/>
</dbReference>
<evidence type="ECO:0000256" key="6">
    <source>
        <dbReference type="ARBA" id="ARBA00022840"/>
    </source>
</evidence>
<comment type="caution">
    <text evidence="10">The sequence shown here is derived from an EMBL/GenBank/DDBJ whole genome shotgun (WGS) entry which is preliminary data.</text>
</comment>
<keyword evidence="6" id="KW-0067">ATP-binding</keyword>
<dbReference type="GO" id="GO:0007165">
    <property type="term" value="P:signal transduction"/>
    <property type="evidence" value="ECO:0007669"/>
    <property type="project" value="TreeGrafter"/>
</dbReference>
<dbReference type="OrthoDB" id="165143at2"/>
<evidence type="ECO:0000256" key="4">
    <source>
        <dbReference type="ARBA" id="ARBA00022741"/>
    </source>
</evidence>
<dbReference type="Gene3D" id="1.10.510.10">
    <property type="entry name" value="Transferase(Phosphotransferase) domain 1"/>
    <property type="match status" value="1"/>
</dbReference>
<reference evidence="10 11" key="1">
    <citation type="submission" date="2016-08" db="EMBL/GenBank/DDBJ databases">
        <title>Analysis of Carbohydrate Active Enzymes in Thermogemmatispora T81 Reveals Carbohydrate Degradation Ability.</title>
        <authorList>
            <person name="Tomazini A."/>
            <person name="Lal S."/>
            <person name="Stott M."/>
            <person name="Henrissat B."/>
            <person name="Polikarpov I."/>
            <person name="Sparling R."/>
            <person name="Levin D.B."/>
        </authorList>
    </citation>
    <scope>NUCLEOTIDE SEQUENCE [LARGE SCALE GENOMIC DNA]</scope>
    <source>
        <strain evidence="10 11">T81</strain>
    </source>
</reference>
<dbReference type="PANTHER" id="PTHR43895">
    <property type="entry name" value="CALCIUM/CALMODULIN-DEPENDENT PROTEIN KINASE KINASE-RELATED"/>
    <property type="match status" value="1"/>
</dbReference>
<keyword evidence="5" id="KW-0418">Kinase</keyword>
<dbReference type="AlphaFoldDB" id="A0A328VFB1"/>
<evidence type="ECO:0000313" key="11">
    <source>
        <dbReference type="Proteomes" id="UP000248706"/>
    </source>
</evidence>
<keyword evidence="3" id="KW-0808">Transferase</keyword>
<dbReference type="Pfam" id="PF00069">
    <property type="entry name" value="Pkinase"/>
    <property type="match status" value="1"/>
</dbReference>
<evidence type="ECO:0000256" key="8">
    <source>
        <dbReference type="ARBA" id="ARBA00048679"/>
    </source>
</evidence>
<evidence type="ECO:0000256" key="1">
    <source>
        <dbReference type="ARBA" id="ARBA00012513"/>
    </source>
</evidence>
<dbReference type="EMBL" id="MCIF01000002">
    <property type="protein sequence ID" value="RAQ94223.1"/>
    <property type="molecule type" value="Genomic_DNA"/>
</dbReference>
<dbReference type="Proteomes" id="UP000248706">
    <property type="component" value="Unassembled WGS sequence"/>
</dbReference>
<keyword evidence="4" id="KW-0547">Nucleotide-binding</keyword>
<evidence type="ECO:0000256" key="5">
    <source>
        <dbReference type="ARBA" id="ARBA00022777"/>
    </source>
</evidence>
<dbReference type="InterPro" id="IPR000719">
    <property type="entry name" value="Prot_kinase_dom"/>
</dbReference>
<dbReference type="GO" id="GO:0005524">
    <property type="term" value="F:ATP binding"/>
    <property type="evidence" value="ECO:0007669"/>
    <property type="project" value="UniProtKB-KW"/>
</dbReference>
<evidence type="ECO:0000256" key="7">
    <source>
        <dbReference type="ARBA" id="ARBA00047899"/>
    </source>
</evidence>
<protein>
    <recommendedName>
        <fullName evidence="1">non-specific serine/threonine protein kinase</fullName>
        <ecNumber evidence="1">2.7.11.1</ecNumber>
    </recommendedName>
</protein>
<dbReference type="InterPro" id="IPR011009">
    <property type="entry name" value="Kinase-like_dom_sf"/>
</dbReference>